<comment type="caution">
    <text evidence="3">The sequence shown here is derived from an EMBL/GenBank/DDBJ whole genome shotgun (WGS) entry which is preliminary data.</text>
</comment>
<feature type="region of interest" description="Disordered" evidence="2">
    <location>
        <begin position="18"/>
        <end position="45"/>
    </location>
</feature>
<feature type="compositionally biased region" description="Pro residues" evidence="2">
    <location>
        <begin position="23"/>
        <end position="39"/>
    </location>
</feature>
<organism evidence="3 4">
    <name type="scientific">Paenibacillus campinasensis</name>
    <dbReference type="NCBI Taxonomy" id="66347"/>
    <lineage>
        <taxon>Bacteria</taxon>
        <taxon>Bacillati</taxon>
        <taxon>Bacillota</taxon>
        <taxon>Bacilli</taxon>
        <taxon>Bacillales</taxon>
        <taxon>Paenibacillaceae</taxon>
        <taxon>Paenibacillus</taxon>
    </lineage>
</organism>
<dbReference type="Pfam" id="PF06810">
    <property type="entry name" value="Phage_scaffold"/>
    <property type="match status" value="1"/>
</dbReference>
<evidence type="ECO:0008006" key="5">
    <source>
        <dbReference type="Google" id="ProtNLM"/>
    </source>
</evidence>
<proteinExistence type="predicted"/>
<evidence type="ECO:0000313" key="3">
    <source>
        <dbReference type="EMBL" id="PAD72444.1"/>
    </source>
</evidence>
<name>A0A268EH94_9BACL</name>
<feature type="coiled-coil region" evidence="1">
    <location>
        <begin position="63"/>
        <end position="108"/>
    </location>
</feature>
<protein>
    <recommendedName>
        <fullName evidence="5">Scaffolding protein</fullName>
    </recommendedName>
</protein>
<evidence type="ECO:0000313" key="4">
    <source>
        <dbReference type="Proteomes" id="UP000215596"/>
    </source>
</evidence>
<dbReference type="EMBL" id="NPBY01000079">
    <property type="protein sequence ID" value="PAD72444.1"/>
    <property type="molecule type" value="Genomic_DNA"/>
</dbReference>
<gene>
    <name evidence="3" type="ORF">CHH67_22660</name>
</gene>
<dbReference type="AlphaFoldDB" id="A0A268EH94"/>
<keyword evidence="1" id="KW-0175">Coiled coil</keyword>
<dbReference type="InterPro" id="IPR009636">
    <property type="entry name" value="SCAF"/>
</dbReference>
<evidence type="ECO:0000256" key="1">
    <source>
        <dbReference type="SAM" id="Coils"/>
    </source>
</evidence>
<dbReference type="Proteomes" id="UP000215596">
    <property type="component" value="Unassembled WGS sequence"/>
</dbReference>
<feature type="region of interest" description="Disordered" evidence="2">
    <location>
        <begin position="177"/>
        <end position="201"/>
    </location>
</feature>
<reference evidence="3 4" key="1">
    <citation type="submission" date="2017-07" db="EMBL/GenBank/DDBJ databases">
        <title>Isolation and whole genome analysis of endospore-forming bacteria from heroin.</title>
        <authorList>
            <person name="Kalinowski J."/>
            <person name="Ahrens B."/>
            <person name="Al-Dilaimi A."/>
            <person name="Winkler A."/>
            <person name="Wibberg D."/>
            <person name="Schleenbecker U."/>
            <person name="Ruckert C."/>
            <person name="Wolfel R."/>
            <person name="Grass G."/>
        </authorList>
    </citation>
    <scope>NUCLEOTIDE SEQUENCE [LARGE SCALE GENOMIC DNA]</scope>
    <source>
        <strain evidence="3 4">7537-G1</strain>
    </source>
</reference>
<accession>A0A268EH94</accession>
<dbReference type="RefSeq" id="WP_095267643.1">
    <property type="nucleotide sequence ID" value="NZ_NPBY01000079.1"/>
</dbReference>
<evidence type="ECO:0000256" key="2">
    <source>
        <dbReference type="SAM" id="MobiDB-lite"/>
    </source>
</evidence>
<sequence>MNNDNIRYRYPLDLQLFAEEAPPTDPETPPADPQDPPKMVPQDEVDRIVADRLARERKKYGDYDDIKAKLADLEKAEDERKKAELSEVERLAAELDEARKKAQEAEERGTSAITAANKRLINAEFKALAREHNIPADRLTAALRLADLSSVTVDDDGNAQGVEDAVKALIEANPYLAEKPQPKHIGGASGGAGGEPDDKTKDQLLAEAKALAERNPTPDAIAAYTKLKRELS</sequence>
<dbReference type="OrthoDB" id="2626708at2"/>